<protein>
    <submittedName>
        <fullName evidence="3">Chaperonin 10-like protein</fullName>
    </submittedName>
</protein>
<dbReference type="AlphaFoldDB" id="A0AAJ0ADB9"/>
<dbReference type="Gene3D" id="3.90.180.10">
    <property type="entry name" value="Medium-chain alcohol dehydrogenases, catalytic domain"/>
    <property type="match status" value="1"/>
</dbReference>
<evidence type="ECO:0000256" key="1">
    <source>
        <dbReference type="ARBA" id="ARBA00023002"/>
    </source>
</evidence>
<dbReference type="EMBL" id="JAHMHR010000043">
    <property type="protein sequence ID" value="KAK1671838.1"/>
    <property type="molecule type" value="Genomic_DNA"/>
</dbReference>
<gene>
    <name evidence="3" type="ORF">BDP55DRAFT_674959</name>
</gene>
<feature type="domain" description="Alcohol dehydrogenase-like N-terminal" evidence="2">
    <location>
        <begin position="24"/>
        <end position="110"/>
    </location>
</feature>
<dbReference type="RefSeq" id="XP_060425841.1">
    <property type="nucleotide sequence ID" value="XM_060575702.1"/>
</dbReference>
<name>A0AAJ0ADB9_9PEZI</name>
<dbReference type="GO" id="GO:0016491">
    <property type="term" value="F:oxidoreductase activity"/>
    <property type="evidence" value="ECO:0007669"/>
    <property type="project" value="UniProtKB-KW"/>
</dbReference>
<keyword evidence="4" id="KW-1185">Reference proteome</keyword>
<dbReference type="GeneID" id="85460228"/>
<dbReference type="Proteomes" id="UP001224890">
    <property type="component" value="Unassembled WGS sequence"/>
</dbReference>
<evidence type="ECO:0000313" key="3">
    <source>
        <dbReference type="EMBL" id="KAK1671838.1"/>
    </source>
</evidence>
<comment type="caution">
    <text evidence="3">The sequence shown here is derived from an EMBL/GenBank/DDBJ whole genome shotgun (WGS) entry which is preliminary data.</text>
</comment>
<evidence type="ECO:0000313" key="4">
    <source>
        <dbReference type="Proteomes" id="UP001224890"/>
    </source>
</evidence>
<dbReference type="PANTHER" id="PTHR43401">
    <property type="entry name" value="L-THREONINE 3-DEHYDROGENASE"/>
    <property type="match status" value="1"/>
</dbReference>
<dbReference type="InterPro" id="IPR013154">
    <property type="entry name" value="ADH-like_N"/>
</dbReference>
<dbReference type="Pfam" id="PF08240">
    <property type="entry name" value="ADH_N"/>
    <property type="match status" value="1"/>
</dbReference>
<dbReference type="SUPFAM" id="SSF50129">
    <property type="entry name" value="GroES-like"/>
    <property type="match status" value="1"/>
</dbReference>
<proteinExistence type="predicted"/>
<accession>A0AAJ0ADB9</accession>
<reference evidence="3" key="1">
    <citation type="submission" date="2021-06" db="EMBL/GenBank/DDBJ databases">
        <title>Comparative genomics, transcriptomics and evolutionary studies reveal genomic signatures of adaptation to plant cell wall in hemibiotrophic fungi.</title>
        <authorList>
            <consortium name="DOE Joint Genome Institute"/>
            <person name="Baroncelli R."/>
            <person name="Diaz J.F."/>
            <person name="Benocci T."/>
            <person name="Peng M."/>
            <person name="Battaglia E."/>
            <person name="Haridas S."/>
            <person name="Andreopoulos W."/>
            <person name="Labutti K."/>
            <person name="Pangilinan J."/>
            <person name="Floch G.L."/>
            <person name="Makela M.R."/>
            <person name="Henrissat B."/>
            <person name="Grigoriev I.V."/>
            <person name="Crouch J.A."/>
            <person name="De Vries R.P."/>
            <person name="Sukno S.A."/>
            <person name="Thon M.R."/>
        </authorList>
    </citation>
    <scope>NUCLEOTIDE SEQUENCE</scope>
    <source>
        <strain evidence="3">CBS 193.32</strain>
    </source>
</reference>
<evidence type="ECO:0000259" key="2">
    <source>
        <dbReference type="Pfam" id="PF08240"/>
    </source>
</evidence>
<dbReference type="InterPro" id="IPR011032">
    <property type="entry name" value="GroES-like_sf"/>
</dbReference>
<dbReference type="SUPFAM" id="SSF51735">
    <property type="entry name" value="NAD(P)-binding Rossmann-fold domains"/>
    <property type="match status" value="1"/>
</dbReference>
<dbReference type="PANTHER" id="PTHR43401:SF2">
    <property type="entry name" value="L-THREONINE 3-DEHYDROGENASE"/>
    <property type="match status" value="1"/>
</dbReference>
<organism evidence="3 4">
    <name type="scientific">Colletotrichum godetiae</name>
    <dbReference type="NCBI Taxonomy" id="1209918"/>
    <lineage>
        <taxon>Eukaryota</taxon>
        <taxon>Fungi</taxon>
        <taxon>Dikarya</taxon>
        <taxon>Ascomycota</taxon>
        <taxon>Pezizomycotina</taxon>
        <taxon>Sordariomycetes</taxon>
        <taxon>Hypocreomycetidae</taxon>
        <taxon>Glomerellales</taxon>
        <taxon>Glomerellaceae</taxon>
        <taxon>Colletotrichum</taxon>
        <taxon>Colletotrichum acutatum species complex</taxon>
    </lineage>
</organism>
<dbReference type="InterPro" id="IPR050129">
    <property type="entry name" value="Zn_alcohol_dh"/>
</dbReference>
<sequence>MKAFRLLGPDKGLVFRDVPIPSLGPKQVLIRVKAAGLCHSDTHVLHGVSDIITELGDSSTTSFKVGDRVAVSCVGHPFQERNFEEALGVGCDGRYAEYALAPGKNVVKIPGQVDFAEAAVATDSVATAYHAIVAEGRVCESHMVGVIGLDGLGLNGLAIVAHRGARVFGVDINVDKFEQAEEYGAIACATD</sequence>
<keyword evidence="1" id="KW-0560">Oxidoreductase</keyword>
<dbReference type="InterPro" id="IPR036291">
    <property type="entry name" value="NAD(P)-bd_dom_sf"/>
</dbReference>